<dbReference type="RefSeq" id="WP_114205788.1">
    <property type="nucleotide sequence ID" value="NZ_CP030840.1"/>
</dbReference>
<gene>
    <name evidence="2" type="ORF">ACPOL_0720</name>
</gene>
<sequence length="130" mass="15029">MTSVGDVTEIERFEDMRYTAMLHKDLTTLNRLLHDNMIHVHSTGNQHTKADYLKGLEEGQFVYRQIDRSHQEVLLQGPVALVFNHLFLRLTLMGKDIELHNRALTVWVLEKGSWQMLAMQSTLEPSAAQK</sequence>
<dbReference type="Proteomes" id="UP000253606">
    <property type="component" value="Chromosome"/>
</dbReference>
<evidence type="ECO:0000313" key="2">
    <source>
        <dbReference type="EMBL" id="AXC10083.1"/>
    </source>
</evidence>
<dbReference type="AlphaFoldDB" id="A0A2Z5FTD1"/>
<protein>
    <recommendedName>
        <fullName evidence="1">DUF4440 domain-containing protein</fullName>
    </recommendedName>
</protein>
<evidence type="ECO:0000313" key="3">
    <source>
        <dbReference type="Proteomes" id="UP000253606"/>
    </source>
</evidence>
<dbReference type="Gene3D" id="3.10.450.50">
    <property type="match status" value="1"/>
</dbReference>
<dbReference type="OrthoDB" id="1445948at2"/>
<dbReference type="KEGG" id="abas:ACPOL_0720"/>
<dbReference type="InterPro" id="IPR027843">
    <property type="entry name" value="DUF4440"/>
</dbReference>
<accession>A0A2Z5FTD1</accession>
<evidence type="ECO:0000259" key="1">
    <source>
        <dbReference type="Pfam" id="PF14534"/>
    </source>
</evidence>
<organism evidence="2 3">
    <name type="scientific">Acidisarcina polymorpha</name>
    <dbReference type="NCBI Taxonomy" id="2211140"/>
    <lineage>
        <taxon>Bacteria</taxon>
        <taxon>Pseudomonadati</taxon>
        <taxon>Acidobacteriota</taxon>
        <taxon>Terriglobia</taxon>
        <taxon>Terriglobales</taxon>
        <taxon>Acidobacteriaceae</taxon>
        <taxon>Acidisarcina</taxon>
    </lineage>
</organism>
<reference evidence="2 3" key="1">
    <citation type="journal article" date="2018" name="Front. Microbiol.">
        <title>Hydrolytic Capabilities as a Key to Environmental Success: Chitinolytic and Cellulolytic Acidobacteria From Acidic Sub-arctic Soils and Boreal Peatlands.</title>
        <authorList>
            <person name="Belova S.E."/>
            <person name="Ravin N.V."/>
            <person name="Pankratov T.A."/>
            <person name="Rakitin A.L."/>
            <person name="Ivanova A.A."/>
            <person name="Beletsky A.V."/>
            <person name="Mardanov A.V."/>
            <person name="Sinninghe Damste J.S."/>
            <person name="Dedysh S.N."/>
        </authorList>
    </citation>
    <scope>NUCLEOTIDE SEQUENCE [LARGE SCALE GENOMIC DNA]</scope>
    <source>
        <strain evidence="2 3">SBC82</strain>
    </source>
</reference>
<keyword evidence="3" id="KW-1185">Reference proteome</keyword>
<dbReference type="Pfam" id="PF14534">
    <property type="entry name" value="DUF4440"/>
    <property type="match status" value="1"/>
</dbReference>
<dbReference type="InterPro" id="IPR032710">
    <property type="entry name" value="NTF2-like_dom_sf"/>
</dbReference>
<proteinExistence type="predicted"/>
<name>A0A2Z5FTD1_9BACT</name>
<feature type="domain" description="DUF4440" evidence="1">
    <location>
        <begin position="12"/>
        <end position="116"/>
    </location>
</feature>
<dbReference type="SUPFAM" id="SSF54427">
    <property type="entry name" value="NTF2-like"/>
    <property type="match status" value="1"/>
</dbReference>
<dbReference type="EMBL" id="CP030840">
    <property type="protein sequence ID" value="AXC10083.1"/>
    <property type="molecule type" value="Genomic_DNA"/>
</dbReference>